<evidence type="ECO:0000259" key="9">
    <source>
        <dbReference type="Pfam" id="PF03176"/>
    </source>
</evidence>
<accession>A0ABS4Y2U8</accession>
<organism evidence="10 11">
    <name type="scientific">Streptomyces syringium</name>
    <dbReference type="NCBI Taxonomy" id="76729"/>
    <lineage>
        <taxon>Bacteria</taxon>
        <taxon>Bacillati</taxon>
        <taxon>Actinomycetota</taxon>
        <taxon>Actinomycetes</taxon>
        <taxon>Kitasatosporales</taxon>
        <taxon>Streptomycetaceae</taxon>
        <taxon>Streptomyces</taxon>
    </lineage>
</organism>
<keyword evidence="3" id="KW-1003">Cell membrane</keyword>
<feature type="region of interest" description="Disordered" evidence="7">
    <location>
        <begin position="737"/>
        <end position="794"/>
    </location>
</feature>
<keyword evidence="11" id="KW-1185">Reference proteome</keyword>
<dbReference type="Pfam" id="PF03176">
    <property type="entry name" value="MMPL"/>
    <property type="match status" value="2"/>
</dbReference>
<evidence type="ECO:0000313" key="10">
    <source>
        <dbReference type="EMBL" id="MBP2402960.1"/>
    </source>
</evidence>
<sequence length="794" mass="82790">MRLTPRGAWVVLLLVSLFGCVAAIGALGTHARLAPEAILPSSAESVRAEAVLVSRFGAGEPHLVLLATASGSVDEQRAAMSGRELTDRLTADPRTAWVRSYWPRRPAGLRTADRHRALVLVRFHGDERAARAAGDDVVARYTGRAGPLRVSAAGGVAVLSESDRLSERGLRLAEIVAMPLVLVVLLWTFGSAVAALIPVAVGVLAVVGTTAFLRLLTEVTTVSAFALNITTALGFGLAVDYCLFLVSRFREELARGEATGAAVRATLRTAGRAVTFSGAVVAVCLCTLLVFPLPLVRSIAYGGVAVVLASVAGVLLVVPALLVLLGERVNRLDVFARLRPRGRTLSAEGAGAWYRLALWVTRRPAAVAVGVLLLLGLLAAPAALTRFGMYGDRLLPQSSPVARTSQEVRAAFAATVSDRPSVVLLGPRATRSAEVLDGFARRLSRVPGVQRVDTATGSYRQGLRSALPPGSAERFTADGATRLSVVPSPVRSAGPSTGPGPQDGLTPQGSRLAARLRAVPAPAPVLVGGAGARLDDVEGVLAGRLPPAVGFAASATFVLLLVFTRSLLIPAKALLLNALSLMATFGLLVAVFQEGWTAGPFFGPAGAGVTDVIAPLMFSVAFGLSMDYEMFLLSRIVEEHRRGAPTSTAVATGLQYSGRLFTSAAVVFATVTASLALSDLLHLQVVGTGLAVAVLLDCTVIRALLVPAVMQLVGRANWWLPGARGFAVTHTDRAGPGRGAFALRRPPGAVPSGQQDRQGPYPVDDGELPEVDLVRPDRQSRGGEPPQQRGPGGP</sequence>
<evidence type="ECO:0000256" key="5">
    <source>
        <dbReference type="ARBA" id="ARBA00022989"/>
    </source>
</evidence>
<feature type="transmembrane region" description="Helical" evidence="8">
    <location>
        <begin position="196"/>
        <end position="216"/>
    </location>
</feature>
<dbReference type="InterPro" id="IPR050545">
    <property type="entry name" value="Mycobact_MmpL"/>
</dbReference>
<evidence type="ECO:0000256" key="8">
    <source>
        <dbReference type="SAM" id="Phobius"/>
    </source>
</evidence>
<feature type="transmembrane region" description="Helical" evidence="8">
    <location>
        <begin position="612"/>
        <end position="633"/>
    </location>
</feature>
<feature type="compositionally biased region" description="Low complexity" evidence="7">
    <location>
        <begin position="782"/>
        <end position="794"/>
    </location>
</feature>
<feature type="transmembrane region" description="Helical" evidence="8">
    <location>
        <begin position="365"/>
        <end position="384"/>
    </location>
</feature>
<gene>
    <name evidence="10" type="ORF">JO379_002429</name>
</gene>
<keyword evidence="4 8" id="KW-0812">Transmembrane</keyword>
<dbReference type="Gene3D" id="1.20.1640.10">
    <property type="entry name" value="Multidrug efflux transporter AcrB transmembrane domain"/>
    <property type="match status" value="2"/>
</dbReference>
<feature type="compositionally biased region" description="Basic and acidic residues" evidence="7">
    <location>
        <begin position="772"/>
        <end position="781"/>
    </location>
</feature>
<evidence type="ECO:0000256" key="7">
    <source>
        <dbReference type="SAM" id="MobiDB-lite"/>
    </source>
</evidence>
<dbReference type="EMBL" id="JAGIOH010000001">
    <property type="protein sequence ID" value="MBP2402960.1"/>
    <property type="molecule type" value="Genomic_DNA"/>
</dbReference>
<feature type="transmembrane region" description="Helical" evidence="8">
    <location>
        <begin position="222"/>
        <end position="246"/>
    </location>
</feature>
<comment type="subcellular location">
    <subcellularLocation>
        <location evidence="1">Cell membrane</location>
        <topology evidence="1">Multi-pass membrane protein</topology>
    </subcellularLocation>
</comment>
<reference evidence="10 11" key="1">
    <citation type="submission" date="2021-03" db="EMBL/GenBank/DDBJ databases">
        <title>Sequencing the genomes of 1000 actinobacteria strains.</title>
        <authorList>
            <person name="Klenk H.-P."/>
        </authorList>
    </citation>
    <scope>NUCLEOTIDE SEQUENCE [LARGE SCALE GENOMIC DNA]</scope>
    <source>
        <strain evidence="10 11">DSM 41480</strain>
    </source>
</reference>
<comment type="similarity">
    <text evidence="2">Belongs to the resistance-nodulation-cell division (RND) (TC 2.A.6) family. MmpL subfamily.</text>
</comment>
<evidence type="ECO:0000256" key="3">
    <source>
        <dbReference type="ARBA" id="ARBA00022475"/>
    </source>
</evidence>
<dbReference type="PANTHER" id="PTHR33406">
    <property type="entry name" value="MEMBRANE PROTEIN MJ1562-RELATED"/>
    <property type="match status" value="1"/>
</dbReference>
<feature type="transmembrane region" description="Helical" evidence="8">
    <location>
        <begin position="299"/>
        <end position="325"/>
    </location>
</feature>
<comment type="caution">
    <text evidence="10">The sequence shown here is derived from an EMBL/GenBank/DDBJ whole genome shotgun (WGS) entry which is preliminary data.</text>
</comment>
<name>A0ABS4Y2U8_9ACTN</name>
<dbReference type="PANTHER" id="PTHR33406:SF11">
    <property type="entry name" value="MEMBRANE PROTEIN SCO6666-RELATED"/>
    <property type="match status" value="1"/>
</dbReference>
<feature type="transmembrane region" description="Helical" evidence="8">
    <location>
        <begin position="169"/>
        <end position="189"/>
    </location>
</feature>
<dbReference type="SUPFAM" id="SSF82866">
    <property type="entry name" value="Multidrug efflux transporter AcrB transmembrane domain"/>
    <property type="match status" value="2"/>
</dbReference>
<keyword evidence="5 8" id="KW-1133">Transmembrane helix</keyword>
<dbReference type="InterPro" id="IPR004869">
    <property type="entry name" value="MMPL_dom"/>
</dbReference>
<feature type="transmembrane region" description="Helical" evidence="8">
    <location>
        <begin position="660"/>
        <end position="677"/>
    </location>
</feature>
<evidence type="ECO:0000313" key="11">
    <source>
        <dbReference type="Proteomes" id="UP001519291"/>
    </source>
</evidence>
<protein>
    <submittedName>
        <fullName evidence="10">RND superfamily putative drug exporter</fullName>
    </submittedName>
</protein>
<feature type="domain" description="Membrane transport protein MMPL" evidence="9">
    <location>
        <begin position="38"/>
        <end position="366"/>
    </location>
</feature>
<proteinExistence type="inferred from homology"/>
<feature type="transmembrane region" description="Helical" evidence="8">
    <location>
        <begin position="545"/>
        <end position="562"/>
    </location>
</feature>
<feature type="transmembrane region" description="Helical" evidence="8">
    <location>
        <begin position="683"/>
        <end position="705"/>
    </location>
</feature>
<evidence type="ECO:0000256" key="1">
    <source>
        <dbReference type="ARBA" id="ARBA00004651"/>
    </source>
</evidence>
<keyword evidence="6 8" id="KW-0472">Membrane</keyword>
<feature type="transmembrane region" description="Helical" evidence="8">
    <location>
        <begin position="574"/>
        <end position="592"/>
    </location>
</feature>
<feature type="transmembrane region" description="Helical" evidence="8">
    <location>
        <begin position="273"/>
        <end position="293"/>
    </location>
</feature>
<feature type="domain" description="Membrane transport protein MMPL" evidence="9">
    <location>
        <begin position="514"/>
        <end position="723"/>
    </location>
</feature>
<dbReference type="Proteomes" id="UP001519291">
    <property type="component" value="Unassembled WGS sequence"/>
</dbReference>
<evidence type="ECO:0000256" key="4">
    <source>
        <dbReference type="ARBA" id="ARBA00022692"/>
    </source>
</evidence>
<evidence type="ECO:0000256" key="6">
    <source>
        <dbReference type="ARBA" id="ARBA00023136"/>
    </source>
</evidence>
<feature type="region of interest" description="Disordered" evidence="7">
    <location>
        <begin position="488"/>
        <end position="508"/>
    </location>
</feature>
<evidence type="ECO:0000256" key="2">
    <source>
        <dbReference type="ARBA" id="ARBA00010157"/>
    </source>
</evidence>
<dbReference type="PROSITE" id="PS51257">
    <property type="entry name" value="PROKAR_LIPOPROTEIN"/>
    <property type="match status" value="1"/>
</dbReference>